<keyword evidence="6" id="KW-1185">Reference proteome</keyword>
<evidence type="ECO:0000259" key="4">
    <source>
        <dbReference type="Pfam" id="PF00501"/>
    </source>
</evidence>
<keyword evidence="3" id="KW-0443">Lipid metabolism</keyword>
<evidence type="ECO:0000256" key="1">
    <source>
        <dbReference type="ARBA" id="ARBA00022598"/>
    </source>
</evidence>
<proteinExistence type="predicted"/>
<dbReference type="Gene3D" id="3.40.50.12780">
    <property type="entry name" value="N-terminal domain of ligase-like"/>
    <property type="match status" value="1"/>
</dbReference>
<dbReference type="RefSeq" id="WP_106713515.1">
    <property type="nucleotide sequence ID" value="NZ_PGGO01000024.1"/>
</dbReference>
<dbReference type="OrthoDB" id="9803968at2"/>
<dbReference type="Proteomes" id="UP000241444">
    <property type="component" value="Unassembled WGS sequence"/>
</dbReference>
<dbReference type="InterPro" id="IPR042099">
    <property type="entry name" value="ANL_N_sf"/>
</dbReference>
<dbReference type="Pfam" id="PF23562">
    <property type="entry name" value="AMP-binding_C_3"/>
    <property type="match status" value="1"/>
</dbReference>
<feature type="domain" description="AMP-dependent synthetase/ligase" evidence="4">
    <location>
        <begin position="36"/>
        <end position="448"/>
    </location>
</feature>
<dbReference type="EMBL" id="PGGO01000024">
    <property type="protein sequence ID" value="PSH63387.1"/>
    <property type="molecule type" value="Genomic_DNA"/>
</dbReference>
<dbReference type="Pfam" id="PF00501">
    <property type="entry name" value="AMP-binding"/>
    <property type="match status" value="1"/>
</dbReference>
<protein>
    <submittedName>
        <fullName evidence="5">Long-chain fatty acid--CoA ligase</fullName>
    </submittedName>
</protein>
<gene>
    <name evidence="5" type="ORF">CU102_23495</name>
</gene>
<organism evidence="5 6">
    <name type="scientific">Phyllobacterium brassicacearum</name>
    <dbReference type="NCBI Taxonomy" id="314235"/>
    <lineage>
        <taxon>Bacteria</taxon>
        <taxon>Pseudomonadati</taxon>
        <taxon>Pseudomonadota</taxon>
        <taxon>Alphaproteobacteria</taxon>
        <taxon>Hyphomicrobiales</taxon>
        <taxon>Phyllobacteriaceae</taxon>
        <taxon>Phyllobacterium</taxon>
    </lineage>
</organism>
<dbReference type="PANTHER" id="PTHR43272:SF32">
    <property type="entry name" value="AMP-DEPENDENT SYNTHETASE_LIGASE DOMAIN-CONTAINING PROTEIN"/>
    <property type="match status" value="1"/>
</dbReference>
<name>A0A2P7BA97_9HYPH</name>
<evidence type="ECO:0000256" key="2">
    <source>
        <dbReference type="ARBA" id="ARBA00022832"/>
    </source>
</evidence>
<keyword evidence="1 5" id="KW-0436">Ligase</keyword>
<dbReference type="SUPFAM" id="SSF56801">
    <property type="entry name" value="Acetyl-CoA synthetase-like"/>
    <property type="match status" value="1"/>
</dbReference>
<keyword evidence="2" id="KW-0276">Fatty acid metabolism</keyword>
<sequence>MSDIRVDVSGDEVRWPELADDLKEPRKLRTLPKLLQYNAAHFPEEIAQREKEFGIWNSYSWSDVAVHVSRMMAGFLELGLRKGGVVGIIGDNRPEWVWAEVAAHACRAMSLGIYRDALEDEIRYLADYAEPAIIVAEDEEQVDKLLNLADAIPSVRAIVYTDTRGMKKYDDPRLISIEELEERGRKRIEAEPGLWERMVQETDGGDVAVLCTTSGTTANPKLAEWTGDALLGHAAAYLRADPRGASDEYVAVLPLSWVMEQMYSVAWNFLSRMKVNFPEDAQTLMKDLREIGPTFVLLSPRVWESIAADVRARIMDTRPWKRRVYDWGVARGLAALDKGSRRSSSADLLLFRHLRDRLGFSRLTSAATGGAAMGPETFRFLQIMGLPLKQIYGQTEGLGAYVVHQESDVDYETVGYPMPGCALRIHDPDPEGLGEVLTRHPHMMSGYYRNPQATAESFTEEGWFRTGDAGYLTAKGHLVVVDRTKDLASTSKGVRFSPQFIENKLKFSTFVAEAVILGKDRPYLTAIICIRFPIVSKWAEERRISFTTYSDLASRTETYELLRAEVERVNATLPPLQRISRFVLLYKELDADDGELTRTKKIRRGVIAEKYAGIIERIYAGDSHVDIDTVIHFQDGSKQRVVTTLAIETLRDGAKIVATGAKAA</sequence>
<evidence type="ECO:0000313" key="5">
    <source>
        <dbReference type="EMBL" id="PSH63387.1"/>
    </source>
</evidence>
<dbReference type="AlphaFoldDB" id="A0A2P7BA97"/>
<evidence type="ECO:0000313" key="6">
    <source>
        <dbReference type="Proteomes" id="UP000241444"/>
    </source>
</evidence>
<reference evidence="6" key="1">
    <citation type="submission" date="2017-11" db="EMBL/GenBank/DDBJ databases">
        <authorList>
            <person name="Kuznetsova I."/>
            <person name="Sazanova A."/>
            <person name="Chirak E."/>
            <person name="Safronova V."/>
            <person name="Willems A."/>
        </authorList>
    </citation>
    <scope>NUCLEOTIDE SEQUENCE [LARGE SCALE GENOMIC DNA]</scope>
    <source>
        <strain evidence="6">STM 196</strain>
    </source>
</reference>
<comment type="caution">
    <text evidence="5">The sequence shown here is derived from an EMBL/GenBank/DDBJ whole genome shotgun (WGS) entry which is preliminary data.</text>
</comment>
<dbReference type="PANTHER" id="PTHR43272">
    <property type="entry name" value="LONG-CHAIN-FATTY-ACID--COA LIGASE"/>
    <property type="match status" value="1"/>
</dbReference>
<accession>A0A2P7BA97</accession>
<dbReference type="InterPro" id="IPR000873">
    <property type="entry name" value="AMP-dep_synth/lig_dom"/>
</dbReference>
<dbReference type="GO" id="GO:0016020">
    <property type="term" value="C:membrane"/>
    <property type="evidence" value="ECO:0007669"/>
    <property type="project" value="TreeGrafter"/>
</dbReference>
<evidence type="ECO:0000256" key="3">
    <source>
        <dbReference type="ARBA" id="ARBA00023098"/>
    </source>
</evidence>
<dbReference type="GO" id="GO:0004467">
    <property type="term" value="F:long-chain fatty acid-CoA ligase activity"/>
    <property type="evidence" value="ECO:0007669"/>
    <property type="project" value="TreeGrafter"/>
</dbReference>